<accession>A0AAW0BNR5</accession>
<evidence type="ECO:0000256" key="1">
    <source>
        <dbReference type="SAM" id="MobiDB-lite"/>
    </source>
</evidence>
<dbReference type="CDD" id="cd16980">
    <property type="entry name" value="VHS_Lsb5"/>
    <property type="match status" value="1"/>
</dbReference>
<dbReference type="InterPro" id="IPR002014">
    <property type="entry name" value="VHS_dom"/>
</dbReference>
<feature type="region of interest" description="Disordered" evidence="1">
    <location>
        <begin position="154"/>
        <end position="181"/>
    </location>
</feature>
<reference evidence="3 4" key="1">
    <citation type="journal article" date="2024" name="J Genomics">
        <title>Draft genome sequencing and assembly of Favolaschia claudopus CIRM-BRFM 2984 isolated from oak limbs.</title>
        <authorList>
            <person name="Navarro D."/>
            <person name="Drula E."/>
            <person name="Chaduli D."/>
            <person name="Cazenave R."/>
            <person name="Ahrendt S."/>
            <person name="Wang J."/>
            <person name="Lipzen A."/>
            <person name="Daum C."/>
            <person name="Barry K."/>
            <person name="Grigoriev I.V."/>
            <person name="Favel A."/>
            <person name="Rosso M.N."/>
            <person name="Martin F."/>
        </authorList>
    </citation>
    <scope>NUCLEOTIDE SEQUENCE [LARGE SCALE GENOMIC DNA]</scope>
    <source>
        <strain evidence="3 4">CIRM-BRFM 2984</strain>
    </source>
</reference>
<name>A0AAW0BNR5_9AGAR</name>
<feature type="compositionally biased region" description="Pro residues" evidence="1">
    <location>
        <begin position="167"/>
        <end position="181"/>
    </location>
</feature>
<dbReference type="PROSITE" id="PS50179">
    <property type="entry name" value="VHS"/>
    <property type="match status" value="1"/>
</dbReference>
<dbReference type="InterPro" id="IPR045007">
    <property type="entry name" value="LSB5"/>
</dbReference>
<dbReference type="Gene3D" id="1.25.40.90">
    <property type="match status" value="1"/>
</dbReference>
<dbReference type="Proteomes" id="UP001362999">
    <property type="component" value="Unassembled WGS sequence"/>
</dbReference>
<feature type="compositionally biased region" description="Low complexity" evidence="1">
    <location>
        <begin position="156"/>
        <end position="166"/>
    </location>
</feature>
<dbReference type="InterPro" id="IPR008942">
    <property type="entry name" value="ENTH_VHS"/>
</dbReference>
<sequence>RSTGYITDTASEDWSLILDVCDLASSSEANAKEAVRALRCEFKYGKPAAQLAAARLWAIMLRNSSEIFINQCTWRKFLDTLEDLLTSSRTAPVVRDRVMDILAAVAYALSYKTGAGYRELWRRVKPRNKPEEGMPFDYKDAMFNPPLLVTAATTVSPSPSYTRSSSPAPPLKSLPGLPPYQ</sequence>
<dbReference type="GO" id="GO:0007015">
    <property type="term" value="P:actin filament organization"/>
    <property type="evidence" value="ECO:0007669"/>
    <property type="project" value="InterPro"/>
</dbReference>
<dbReference type="Pfam" id="PF00790">
    <property type="entry name" value="VHS"/>
    <property type="match status" value="1"/>
</dbReference>
<proteinExistence type="predicted"/>
<dbReference type="SUPFAM" id="SSF48464">
    <property type="entry name" value="ENTH/VHS domain"/>
    <property type="match status" value="1"/>
</dbReference>
<feature type="non-terminal residue" evidence="3">
    <location>
        <position position="1"/>
    </location>
</feature>
<dbReference type="AlphaFoldDB" id="A0AAW0BNR5"/>
<evidence type="ECO:0000313" key="4">
    <source>
        <dbReference type="Proteomes" id="UP001362999"/>
    </source>
</evidence>
<feature type="domain" description="VHS" evidence="2">
    <location>
        <begin position="4"/>
        <end position="102"/>
    </location>
</feature>
<dbReference type="SMART" id="SM00288">
    <property type="entry name" value="VHS"/>
    <property type="match status" value="1"/>
</dbReference>
<keyword evidence="4" id="KW-1185">Reference proteome</keyword>
<evidence type="ECO:0000313" key="3">
    <source>
        <dbReference type="EMBL" id="KAK7027599.1"/>
    </source>
</evidence>
<gene>
    <name evidence="3" type="ORF">R3P38DRAFT_2526314</name>
</gene>
<dbReference type="GO" id="GO:0006897">
    <property type="term" value="P:endocytosis"/>
    <property type="evidence" value="ECO:0007669"/>
    <property type="project" value="InterPro"/>
</dbReference>
<dbReference type="GO" id="GO:0035091">
    <property type="term" value="F:phosphatidylinositol binding"/>
    <property type="evidence" value="ECO:0007669"/>
    <property type="project" value="InterPro"/>
</dbReference>
<dbReference type="GO" id="GO:0030479">
    <property type="term" value="C:actin cortical patch"/>
    <property type="evidence" value="ECO:0007669"/>
    <property type="project" value="TreeGrafter"/>
</dbReference>
<organism evidence="3 4">
    <name type="scientific">Favolaschia claudopus</name>
    <dbReference type="NCBI Taxonomy" id="2862362"/>
    <lineage>
        <taxon>Eukaryota</taxon>
        <taxon>Fungi</taxon>
        <taxon>Dikarya</taxon>
        <taxon>Basidiomycota</taxon>
        <taxon>Agaricomycotina</taxon>
        <taxon>Agaricomycetes</taxon>
        <taxon>Agaricomycetidae</taxon>
        <taxon>Agaricales</taxon>
        <taxon>Marasmiineae</taxon>
        <taxon>Mycenaceae</taxon>
        <taxon>Favolaschia</taxon>
    </lineage>
</organism>
<dbReference type="GO" id="GO:0043130">
    <property type="term" value="F:ubiquitin binding"/>
    <property type="evidence" value="ECO:0007669"/>
    <property type="project" value="InterPro"/>
</dbReference>
<dbReference type="GO" id="GO:0051666">
    <property type="term" value="P:actin cortical patch localization"/>
    <property type="evidence" value="ECO:0007669"/>
    <property type="project" value="TreeGrafter"/>
</dbReference>
<dbReference type="EMBL" id="JAWWNJ010000029">
    <property type="protein sequence ID" value="KAK7027599.1"/>
    <property type="molecule type" value="Genomic_DNA"/>
</dbReference>
<dbReference type="PANTHER" id="PTHR47789:SF2">
    <property type="entry name" value="VHS DOMAIN-CONTAINING PROTEIN"/>
    <property type="match status" value="1"/>
</dbReference>
<dbReference type="GO" id="GO:0007034">
    <property type="term" value="P:vacuolar transport"/>
    <property type="evidence" value="ECO:0007669"/>
    <property type="project" value="UniProtKB-ARBA"/>
</dbReference>
<protein>
    <recommendedName>
        <fullName evidence="2">VHS domain-containing protein</fullName>
    </recommendedName>
</protein>
<comment type="caution">
    <text evidence="3">The sequence shown here is derived from an EMBL/GenBank/DDBJ whole genome shotgun (WGS) entry which is preliminary data.</text>
</comment>
<evidence type="ECO:0000259" key="2">
    <source>
        <dbReference type="PROSITE" id="PS50179"/>
    </source>
</evidence>
<dbReference type="PANTHER" id="PTHR47789">
    <property type="entry name" value="LAS SEVENTEEN-BINDING PROTEIN 5"/>
    <property type="match status" value="1"/>
</dbReference>